<evidence type="ECO:0000313" key="8">
    <source>
        <dbReference type="Proteomes" id="UP000323671"/>
    </source>
</evidence>
<accession>A0A5C1E9N4</accession>
<dbReference type="GO" id="GO:0008514">
    <property type="term" value="F:organic anion transmembrane transporter activity"/>
    <property type="evidence" value="ECO:0007669"/>
    <property type="project" value="UniProtKB-ARBA"/>
</dbReference>
<dbReference type="GO" id="GO:1905039">
    <property type="term" value="P:carboxylic acid transmembrane transport"/>
    <property type="evidence" value="ECO:0007669"/>
    <property type="project" value="UniProtKB-ARBA"/>
</dbReference>
<proteinExistence type="inferred from homology"/>
<dbReference type="InterPro" id="IPR030676">
    <property type="entry name" value="CitT-rel"/>
</dbReference>
<dbReference type="InterPro" id="IPR001898">
    <property type="entry name" value="SLC13A/DASS"/>
</dbReference>
<dbReference type="PANTHER" id="PTHR10283">
    <property type="entry name" value="SOLUTE CARRIER FAMILY 13 MEMBER"/>
    <property type="match status" value="1"/>
</dbReference>
<feature type="transmembrane region" description="Helical" evidence="6">
    <location>
        <begin position="142"/>
        <end position="160"/>
    </location>
</feature>
<feature type="transmembrane region" description="Helical" evidence="6">
    <location>
        <begin position="427"/>
        <end position="448"/>
    </location>
</feature>
<evidence type="ECO:0000256" key="4">
    <source>
        <dbReference type="ARBA" id="ARBA00022989"/>
    </source>
</evidence>
<dbReference type="PANTHER" id="PTHR10283:SF82">
    <property type="entry name" value="SOLUTE CARRIER FAMILY 13 MEMBER 2"/>
    <property type="match status" value="1"/>
</dbReference>
<name>A0A5C1E9N4_9RHOO</name>
<keyword evidence="3 6" id="KW-0812">Transmembrane</keyword>
<dbReference type="RefSeq" id="WP_054620986.1">
    <property type="nucleotide sequence ID" value="NZ_CP022579.1"/>
</dbReference>
<dbReference type="KEGG" id="otr:OTERR_15020"/>
<gene>
    <name evidence="7" type="ORF">OTERR_15020</name>
</gene>
<dbReference type="PIRSF" id="PIRSF002457">
    <property type="entry name" value="DASS"/>
    <property type="match status" value="1"/>
</dbReference>
<evidence type="ECO:0000256" key="3">
    <source>
        <dbReference type="ARBA" id="ARBA00022692"/>
    </source>
</evidence>
<dbReference type="Pfam" id="PF00939">
    <property type="entry name" value="Na_sulph_symp"/>
    <property type="match status" value="1"/>
</dbReference>
<feature type="transmembrane region" description="Helical" evidence="6">
    <location>
        <begin position="340"/>
        <end position="359"/>
    </location>
</feature>
<feature type="transmembrane region" description="Helical" evidence="6">
    <location>
        <begin position="383"/>
        <end position="406"/>
    </location>
</feature>
<keyword evidence="4 6" id="KW-1133">Transmembrane helix</keyword>
<feature type="transmembrane region" description="Helical" evidence="6">
    <location>
        <begin position="15"/>
        <end position="33"/>
    </location>
</feature>
<keyword evidence="8" id="KW-1185">Reference proteome</keyword>
<protein>
    <submittedName>
        <fullName evidence="7">Uncharacterized protein</fullName>
    </submittedName>
</protein>
<feature type="transmembrane region" description="Helical" evidence="6">
    <location>
        <begin position="468"/>
        <end position="491"/>
    </location>
</feature>
<evidence type="ECO:0000256" key="1">
    <source>
        <dbReference type="ARBA" id="ARBA00004141"/>
    </source>
</evidence>
<dbReference type="GO" id="GO:0005886">
    <property type="term" value="C:plasma membrane"/>
    <property type="evidence" value="ECO:0007669"/>
    <property type="project" value="TreeGrafter"/>
</dbReference>
<feature type="transmembrane region" description="Helical" evidence="6">
    <location>
        <begin position="236"/>
        <end position="255"/>
    </location>
</feature>
<evidence type="ECO:0000313" key="7">
    <source>
        <dbReference type="EMBL" id="QEL64978.1"/>
    </source>
</evidence>
<reference evidence="7 8" key="1">
    <citation type="submission" date="2017-07" db="EMBL/GenBank/DDBJ databases">
        <title>Complete genome sequence of Oryzomicrobium terrae TPP412.</title>
        <authorList>
            <person name="Chiu L.-W."/>
            <person name="Lo K.-J."/>
            <person name="Tsai Y.-M."/>
            <person name="Lin S.-S."/>
            <person name="Kuo C.-H."/>
            <person name="Liu C.-T."/>
        </authorList>
    </citation>
    <scope>NUCLEOTIDE SEQUENCE [LARGE SCALE GENOMIC DNA]</scope>
    <source>
        <strain evidence="7 8">TPP412</strain>
    </source>
</reference>
<feature type="transmembrane region" description="Helical" evidence="6">
    <location>
        <begin position="204"/>
        <end position="224"/>
    </location>
</feature>
<evidence type="ECO:0000256" key="2">
    <source>
        <dbReference type="ARBA" id="ARBA00007349"/>
    </source>
</evidence>
<evidence type="ECO:0000256" key="5">
    <source>
        <dbReference type="ARBA" id="ARBA00023136"/>
    </source>
</evidence>
<dbReference type="NCBIfam" id="TIGR00785">
    <property type="entry name" value="dass"/>
    <property type="match status" value="1"/>
</dbReference>
<keyword evidence="5 6" id="KW-0472">Membrane</keyword>
<comment type="similarity">
    <text evidence="2">Belongs to the SLC13A/DASS transporter (TC 2.A.47) family. DIT1 subfamily.</text>
</comment>
<dbReference type="Proteomes" id="UP000323671">
    <property type="component" value="Chromosome"/>
</dbReference>
<dbReference type="AlphaFoldDB" id="A0A5C1E9N4"/>
<organism evidence="7 8">
    <name type="scientific">Oryzomicrobium terrae</name>
    <dbReference type="NCBI Taxonomy" id="1735038"/>
    <lineage>
        <taxon>Bacteria</taxon>
        <taxon>Pseudomonadati</taxon>
        <taxon>Pseudomonadota</taxon>
        <taxon>Betaproteobacteria</taxon>
        <taxon>Rhodocyclales</taxon>
        <taxon>Rhodocyclaceae</taxon>
        <taxon>Oryzomicrobium</taxon>
    </lineage>
</organism>
<dbReference type="EMBL" id="CP022579">
    <property type="protein sequence ID" value="QEL64978.1"/>
    <property type="molecule type" value="Genomic_DNA"/>
</dbReference>
<sequence>MSTPTPIAAKAPPTIPWGVVIGAVAAAAILALPEPAGLSIAGQRMLAVLAFAVIVWLTEALDYAVSSVVIVAMMAFLLGTAPSPKNPAVILGTTGGLQMGLGGFSNTALALVGAALFISVAMTASGLDKRIALRTLSVIGTGSRRILLGAIVVTILLSFIVPSATARTACVVPIMAGIITAFGVDKRSVFAASIMMMVAQATSVWNVGILTSAAQNVLTIGFMRKILGDSPSWMDWLVAGAPWSIAMSVALYFIARRLFPPETERIEGGREAMKKALSELGPMTGKEWRVLAIAITLLGFWSTEKSFHNFDTTSTTLVGLAIMLLPGIGVMTWKEVQTKVPWGTLIVFGVGISLGTALLDTKAALWLADIAVRSLHLETLTPFWVFAALSAFLILIHLGFASATALTSAMIPIMIAVLQRLGGDINVGGMTMLLGFVVSFGFILPVNAPQNMVCLGTETFTSKQFTKFGLWITAVGYAMLLLFALTWWNFLGLLTVAK</sequence>
<comment type="subcellular location">
    <subcellularLocation>
        <location evidence="1">Membrane</location>
        <topology evidence="1">Multi-pass membrane protein</topology>
    </subcellularLocation>
</comment>
<feature type="transmembrane region" description="Helical" evidence="6">
    <location>
        <begin position="45"/>
        <end position="78"/>
    </location>
</feature>
<feature type="transmembrane region" description="Helical" evidence="6">
    <location>
        <begin position="98"/>
        <end position="121"/>
    </location>
</feature>
<evidence type="ECO:0000256" key="6">
    <source>
        <dbReference type="SAM" id="Phobius"/>
    </source>
</evidence>
<feature type="transmembrane region" description="Helical" evidence="6">
    <location>
        <begin position="166"/>
        <end position="184"/>
    </location>
</feature>